<gene>
    <name evidence="1" type="ORF">Zmor_002919</name>
</gene>
<protein>
    <submittedName>
        <fullName evidence="1">Uncharacterized protein</fullName>
    </submittedName>
</protein>
<dbReference type="InterPro" id="IPR044840">
    <property type="entry name" value="Nup188"/>
</dbReference>
<sequence>MSTTPFWKKIHQTVSGYSNNITEDIVAEILKLSKNELLEGLLTYKSYTRQGYDDWIANSNVSSYMKEFVHDLSQDLNLDTNLAYMIMCNYLMFEYYGKIKEFWQITRIGTTIHLKESIWNFYTAERMFLLKTWRHVFEFVNKDYEFAQQYQEFVRGIKMEELQNNLIKQFEIVIGEFSSKHLDDKSPHLENWLCRNIREQCEILSIIILTIEQKKLTVAQLTQLVMLFVQNNFSTTPPVYELRQYLSKRDLEELMFTEIGCYFVILENYWDKDLTDFWKNSTTKELDDCLTGLHFKPAHTIIMLTWLVLKFKSLHDDQDSQSIIEVMTMQPFVLLRSLVSSNVFKNCSVGDVVLTAVHKMLDEFCLMYDDRKAFYEENGVIGILGEILKVSKLADLCLKTRNGLDTLVEIAIEAFPFDFFSFTTIAHSLLGQHSQYKQTVHLLNNVPSFLSEMTWTIAKDEISILRKSQPAFTDSDLIIFQPNTIVRSYGIFGQTLVQYRASYSYFLYLEYLVNCLLTVGVAQRKFDEELVRKVIAGYGVVVQGVMCCIDMDLKIVGLERVIQKLDKMLLHLDGPLLHINLVKLYFDVQNAMMLYRQSTFFEICPEIVWKIFFPKLRVECIVDVKKLLFNQYIFEDTIFMKLFQEEEFKEDHTLLLTYIKILHNIIKVKLQFRNFQLSGIAYLLNFVFIQHQTWAYNDENQKTQITLGCLNIFHYVLQKDVNDLNEAERKIFYLCQHAFLNNIYIIESFLHLFVKEKYHLIFLMERESNWIAGPSLDRLKCIRMQLALLLLIMNQRKTVAKCALNDKLQFVVKPVASYFTNSYSPVIAELSCRFLEKLAQDRYIPLLALLELDHYQVQSLFLERLRDPLEEETVKIAIIDLINTCVSHQNGMTAAFFNLKCFMYWDGTDDDLFSGDSVSDFMVDYLQNIKKSHEYFKNPLQLGILRLLHNLWLNHRENLIDNIANLKDFWPVMVDPFFCDFVQDVEVYTTILKIINIEVGVNIDSVEDNLVKTIDKFLKDKERIKKWIAFVLRSTESNAKNNLDLLSAWMEFLVVTKKVMVRSFDDDIKSALIHSCLNGINIPEGGFNNIESIYLWSQFFLMLTTTWRIHEKQQSSVLNKLMTFVRSLNVYYKYLSPKVKEIVLCLIYRTVVDMKSYFSTNTSSLVSFIYCVGSLIDTEYEYLVAEGWLVKDELEKVRHLRPWLIIIFIGNSLMELNNVQEIAVWFNYRMFLARVMESAGYMLQHKSTLPFAKLAINFMTTYAESPLVTDFLKVDLFTFYYKVRPPQLTTSVAEALSRGVPVFLREWWLICITIVKLNRTLLEKIGGGIFQTCFTFITEHDQLLREIITLTKFTVDMTALTLVCEALKLVYIILHIVPHWCVEHPSSYEAVMDGVKISVNACILSILGYKKINFYKRVDQKDLHIISSPSTDLLVSVLNKIMEIIYWNSSCLRKTKPDPVAQFNTQHLLEQITLLVDNDFSVPRFELPITSKLTYGAILCLADYLCKALNQLSPTTPSAAPKLRQISLTELNDEIKIKSLGTIFEHCTAVYEPYTGFMVYLQRSDDLPNEKLSSFLHYDMSEFSGSTSAISQLDYTVVKNSVEALMTFLACEIFYTMRNINEEVLFSYKRELSSEIQFFAEFVRKRTGEQYHAMVATPRSTTPVSQSETDIIKRYTMTKVKDGDADDIADNNFVLVISHWLMNFCQLSN</sequence>
<keyword evidence="2" id="KW-1185">Reference proteome</keyword>
<accession>A0AA38HM04</accession>
<organism evidence="1 2">
    <name type="scientific">Zophobas morio</name>
    <dbReference type="NCBI Taxonomy" id="2755281"/>
    <lineage>
        <taxon>Eukaryota</taxon>
        <taxon>Metazoa</taxon>
        <taxon>Ecdysozoa</taxon>
        <taxon>Arthropoda</taxon>
        <taxon>Hexapoda</taxon>
        <taxon>Insecta</taxon>
        <taxon>Pterygota</taxon>
        <taxon>Neoptera</taxon>
        <taxon>Endopterygota</taxon>
        <taxon>Coleoptera</taxon>
        <taxon>Polyphaga</taxon>
        <taxon>Cucujiformia</taxon>
        <taxon>Tenebrionidae</taxon>
        <taxon>Zophobas</taxon>
    </lineage>
</organism>
<dbReference type="GO" id="GO:0044611">
    <property type="term" value="C:nuclear pore inner ring"/>
    <property type="evidence" value="ECO:0007669"/>
    <property type="project" value="TreeGrafter"/>
</dbReference>
<dbReference type="PANTHER" id="PTHR31431">
    <property type="entry name" value="NUCLEOPORIN NUP188 HOMOLOG"/>
    <property type="match status" value="1"/>
</dbReference>
<dbReference type="GO" id="GO:0017056">
    <property type="term" value="F:structural constituent of nuclear pore"/>
    <property type="evidence" value="ECO:0007669"/>
    <property type="project" value="InterPro"/>
</dbReference>
<reference evidence="1" key="1">
    <citation type="journal article" date="2023" name="G3 (Bethesda)">
        <title>Whole genome assemblies of Zophobas morio and Tenebrio molitor.</title>
        <authorList>
            <person name="Kaur S."/>
            <person name="Stinson S.A."/>
            <person name="diCenzo G.C."/>
        </authorList>
    </citation>
    <scope>NUCLEOTIDE SEQUENCE</scope>
    <source>
        <strain evidence="1">QUZm001</strain>
    </source>
</reference>
<dbReference type="GO" id="GO:0006405">
    <property type="term" value="P:RNA export from nucleus"/>
    <property type="evidence" value="ECO:0007669"/>
    <property type="project" value="TreeGrafter"/>
</dbReference>
<evidence type="ECO:0000313" key="2">
    <source>
        <dbReference type="Proteomes" id="UP001168821"/>
    </source>
</evidence>
<dbReference type="GO" id="GO:0006606">
    <property type="term" value="P:protein import into nucleus"/>
    <property type="evidence" value="ECO:0007669"/>
    <property type="project" value="TreeGrafter"/>
</dbReference>
<dbReference type="Proteomes" id="UP001168821">
    <property type="component" value="Unassembled WGS sequence"/>
</dbReference>
<name>A0AA38HM04_9CUCU</name>
<evidence type="ECO:0000313" key="1">
    <source>
        <dbReference type="EMBL" id="KAJ3639568.1"/>
    </source>
</evidence>
<proteinExistence type="predicted"/>
<dbReference type="EMBL" id="JALNTZ010000010">
    <property type="protein sequence ID" value="KAJ3639568.1"/>
    <property type="molecule type" value="Genomic_DNA"/>
</dbReference>
<dbReference type="PANTHER" id="PTHR31431:SF1">
    <property type="entry name" value="NUCLEOPORIN NUP188"/>
    <property type="match status" value="1"/>
</dbReference>
<comment type="caution">
    <text evidence="1">The sequence shown here is derived from an EMBL/GenBank/DDBJ whole genome shotgun (WGS) entry which is preliminary data.</text>
</comment>